<evidence type="ECO:0000313" key="2">
    <source>
        <dbReference type="EMBL" id="MDQ0894446.1"/>
    </source>
</evidence>
<evidence type="ECO:0000313" key="3">
    <source>
        <dbReference type="Proteomes" id="UP001239083"/>
    </source>
</evidence>
<proteinExistence type="predicted"/>
<reference evidence="2 3" key="1">
    <citation type="submission" date="2023-07" db="EMBL/GenBank/DDBJ databases">
        <title>Comparative genomics of wheat-associated soil bacteria to identify genetic determinants of phenazine resistance.</title>
        <authorList>
            <person name="Mouncey N."/>
        </authorList>
    </citation>
    <scope>NUCLEOTIDE SEQUENCE [LARGE SCALE GENOMIC DNA]</scope>
    <source>
        <strain evidence="2 3">V3I3</strain>
    </source>
</reference>
<protein>
    <submittedName>
        <fullName evidence="2">Uncharacterized protein</fullName>
    </submittedName>
</protein>
<keyword evidence="3" id="KW-1185">Reference proteome</keyword>
<accession>A0ABU0RB64</accession>
<name>A0ABU0RB64_9MICO</name>
<gene>
    <name evidence="2" type="ORF">QFZ26_002001</name>
</gene>
<feature type="compositionally biased region" description="Basic and acidic residues" evidence="1">
    <location>
        <begin position="8"/>
        <end position="35"/>
    </location>
</feature>
<organism evidence="2 3">
    <name type="scientific">Agromyces ramosus</name>
    <dbReference type="NCBI Taxonomy" id="33879"/>
    <lineage>
        <taxon>Bacteria</taxon>
        <taxon>Bacillati</taxon>
        <taxon>Actinomycetota</taxon>
        <taxon>Actinomycetes</taxon>
        <taxon>Micrococcales</taxon>
        <taxon>Microbacteriaceae</taxon>
        <taxon>Agromyces</taxon>
    </lineage>
</organism>
<sequence length="35" mass="3851">MTAPELSADEKAEVARFGIHDEGDGLPEVRVEREP</sequence>
<dbReference type="Proteomes" id="UP001239083">
    <property type="component" value="Unassembled WGS sequence"/>
</dbReference>
<comment type="caution">
    <text evidence="2">The sequence shown here is derived from an EMBL/GenBank/DDBJ whole genome shotgun (WGS) entry which is preliminary data.</text>
</comment>
<evidence type="ECO:0000256" key="1">
    <source>
        <dbReference type="SAM" id="MobiDB-lite"/>
    </source>
</evidence>
<feature type="region of interest" description="Disordered" evidence="1">
    <location>
        <begin position="1"/>
        <end position="35"/>
    </location>
</feature>
<dbReference type="EMBL" id="JAUSYY010000001">
    <property type="protein sequence ID" value="MDQ0894446.1"/>
    <property type="molecule type" value="Genomic_DNA"/>
</dbReference>